<sequence length="126" mass="14579">MFKAPFSFNGRIRRTEYGLSCIILWGISTIFNLFIMFMTMGNTELYLIILLISYIPMFWFSWAQGAKRCHDLGNSGWYQLIPFYVLWMLFQDGEAGENQYGLNPKGVGNETSYDDQINEIGKSLDS</sequence>
<reference evidence="2 3" key="1">
    <citation type="submission" date="2019-02" db="EMBL/GenBank/DDBJ databases">
        <title>Bacterial novel species Emticicia sp. 17J42-9 isolated from soil.</title>
        <authorList>
            <person name="Jung H.-Y."/>
        </authorList>
    </citation>
    <scope>NUCLEOTIDE SEQUENCE [LARGE SCALE GENOMIC DNA]</scope>
    <source>
        <strain evidence="2 3">17J42-9</strain>
    </source>
</reference>
<gene>
    <name evidence="2" type="ORF">EWM59_04720</name>
</gene>
<name>A0A4Q5M3H9_9BACT</name>
<keyword evidence="3" id="KW-1185">Reference proteome</keyword>
<dbReference type="PANTHER" id="PTHR34980:SF3">
    <property type="entry name" value="BLR8105 PROTEIN"/>
    <property type="match status" value="1"/>
</dbReference>
<dbReference type="InterPro" id="IPR008523">
    <property type="entry name" value="DUF805"/>
</dbReference>
<dbReference type="GO" id="GO:0005886">
    <property type="term" value="C:plasma membrane"/>
    <property type="evidence" value="ECO:0007669"/>
    <property type="project" value="TreeGrafter"/>
</dbReference>
<dbReference type="AlphaFoldDB" id="A0A4Q5M3H9"/>
<evidence type="ECO:0000313" key="2">
    <source>
        <dbReference type="EMBL" id="RYU96936.1"/>
    </source>
</evidence>
<feature type="transmembrane region" description="Helical" evidence="1">
    <location>
        <begin position="21"/>
        <end position="39"/>
    </location>
</feature>
<keyword evidence="1" id="KW-0812">Transmembrane</keyword>
<feature type="transmembrane region" description="Helical" evidence="1">
    <location>
        <begin position="45"/>
        <end position="62"/>
    </location>
</feature>
<evidence type="ECO:0000313" key="3">
    <source>
        <dbReference type="Proteomes" id="UP000293162"/>
    </source>
</evidence>
<protein>
    <submittedName>
        <fullName evidence="2">DUF805 domain-containing protein</fullName>
    </submittedName>
</protein>
<dbReference type="OrthoDB" id="9812349at2"/>
<keyword evidence="1" id="KW-1133">Transmembrane helix</keyword>
<evidence type="ECO:0000256" key="1">
    <source>
        <dbReference type="SAM" id="Phobius"/>
    </source>
</evidence>
<dbReference type="Proteomes" id="UP000293162">
    <property type="component" value="Unassembled WGS sequence"/>
</dbReference>
<comment type="caution">
    <text evidence="2">The sequence shown here is derived from an EMBL/GenBank/DDBJ whole genome shotgun (WGS) entry which is preliminary data.</text>
</comment>
<dbReference type="Pfam" id="PF05656">
    <property type="entry name" value="DUF805"/>
    <property type="match status" value="1"/>
</dbReference>
<proteinExistence type="predicted"/>
<accession>A0A4Q5M3H9</accession>
<dbReference type="PANTHER" id="PTHR34980">
    <property type="entry name" value="INNER MEMBRANE PROTEIN-RELATED-RELATED"/>
    <property type="match status" value="1"/>
</dbReference>
<organism evidence="2 3">
    <name type="scientific">Emticicia agri</name>
    <dbReference type="NCBI Taxonomy" id="2492393"/>
    <lineage>
        <taxon>Bacteria</taxon>
        <taxon>Pseudomonadati</taxon>
        <taxon>Bacteroidota</taxon>
        <taxon>Cytophagia</taxon>
        <taxon>Cytophagales</taxon>
        <taxon>Leadbetterellaceae</taxon>
        <taxon>Emticicia</taxon>
    </lineage>
</organism>
<dbReference type="EMBL" id="SEWF01000005">
    <property type="protein sequence ID" value="RYU96936.1"/>
    <property type="molecule type" value="Genomic_DNA"/>
</dbReference>
<keyword evidence="1" id="KW-0472">Membrane</keyword>